<dbReference type="PROSITE" id="PS51898">
    <property type="entry name" value="TYR_RECOMBINASE"/>
    <property type="match status" value="1"/>
</dbReference>
<dbReference type="GO" id="GO:0003677">
    <property type="term" value="F:DNA binding"/>
    <property type="evidence" value="ECO:0007669"/>
    <property type="project" value="InterPro"/>
</dbReference>
<dbReference type="GO" id="GO:0006310">
    <property type="term" value="P:DNA recombination"/>
    <property type="evidence" value="ECO:0007669"/>
    <property type="project" value="UniProtKB-KW"/>
</dbReference>
<comment type="caution">
    <text evidence="3">The sequence shown here is derived from an EMBL/GenBank/DDBJ whole genome shotgun (WGS) entry which is preliminary data.</text>
</comment>
<sequence length="284" mass="33304">MRIHIRDRGELSNLAEIKTVSSPRTLDVSADLMNMYMDYITEFHTDEVDTNHVFIKIAGGNKNYPLEYGDVTSLFKRISKKTRIRVNPHMLRHNLSSLRKLGWKPELVQKRAGHAHYQTTVQEYYHVSDEEVREAWEEATKQGFFRTNESGKHTEINITYVPNDDLVEWEYIRSNLDAVRMPLCYCMKPKKQECHTQLIPCLTCRNLCTTSDFIPQYELEIQETKAMIERGKAQGRSSWIWMEKNQTLLERYESILAVLKECKIHHKASEKGREYAVEELNSAN</sequence>
<organism evidence="3 4">
    <name type="scientific">Desulfosporosinus metallidurans</name>
    <dbReference type="NCBI Taxonomy" id="1888891"/>
    <lineage>
        <taxon>Bacteria</taxon>
        <taxon>Bacillati</taxon>
        <taxon>Bacillota</taxon>
        <taxon>Clostridia</taxon>
        <taxon>Eubacteriales</taxon>
        <taxon>Desulfitobacteriaceae</taxon>
        <taxon>Desulfosporosinus</taxon>
    </lineage>
</organism>
<keyword evidence="4" id="KW-1185">Reference proteome</keyword>
<dbReference type="InterPro" id="IPR002104">
    <property type="entry name" value="Integrase_catalytic"/>
</dbReference>
<accession>A0A1Q8QH09</accession>
<dbReference type="Proteomes" id="UP000186102">
    <property type="component" value="Unassembled WGS sequence"/>
</dbReference>
<proteinExistence type="predicted"/>
<evidence type="ECO:0000256" key="1">
    <source>
        <dbReference type="ARBA" id="ARBA00023172"/>
    </source>
</evidence>
<dbReference type="AlphaFoldDB" id="A0A1Q8QH09"/>
<dbReference type="Pfam" id="PF00589">
    <property type="entry name" value="Phage_integrase"/>
    <property type="match status" value="1"/>
</dbReference>
<feature type="domain" description="Tyr recombinase" evidence="2">
    <location>
        <begin position="1"/>
        <end position="137"/>
    </location>
</feature>
<evidence type="ECO:0000259" key="2">
    <source>
        <dbReference type="PROSITE" id="PS51898"/>
    </source>
</evidence>
<evidence type="ECO:0000313" key="4">
    <source>
        <dbReference type="Proteomes" id="UP000186102"/>
    </source>
</evidence>
<dbReference type="InterPro" id="IPR011010">
    <property type="entry name" value="DNA_brk_join_enz"/>
</dbReference>
<name>A0A1Q8QH09_9FIRM</name>
<gene>
    <name evidence="3" type="ORF">DSOL_4915</name>
</gene>
<dbReference type="STRING" id="1888891.DSOL_4915"/>
<dbReference type="InterPro" id="IPR013762">
    <property type="entry name" value="Integrase-like_cat_sf"/>
</dbReference>
<keyword evidence="1" id="KW-0233">DNA recombination</keyword>
<protein>
    <submittedName>
        <fullName evidence="3">Mobile element protein</fullName>
    </submittedName>
</protein>
<dbReference type="Gene3D" id="1.10.443.10">
    <property type="entry name" value="Intergrase catalytic core"/>
    <property type="match status" value="1"/>
</dbReference>
<dbReference type="EMBL" id="MLBF01000073">
    <property type="protein sequence ID" value="OLN26633.1"/>
    <property type="molecule type" value="Genomic_DNA"/>
</dbReference>
<dbReference type="RefSeq" id="WP_075367180.1">
    <property type="nucleotide sequence ID" value="NZ_MLBF01000073.1"/>
</dbReference>
<dbReference type="SUPFAM" id="SSF56349">
    <property type="entry name" value="DNA breaking-rejoining enzymes"/>
    <property type="match status" value="1"/>
</dbReference>
<evidence type="ECO:0000313" key="3">
    <source>
        <dbReference type="EMBL" id="OLN26633.1"/>
    </source>
</evidence>
<dbReference type="GO" id="GO:0015074">
    <property type="term" value="P:DNA integration"/>
    <property type="evidence" value="ECO:0007669"/>
    <property type="project" value="InterPro"/>
</dbReference>
<reference evidence="3 4" key="1">
    <citation type="submission" date="2016-09" db="EMBL/GenBank/DDBJ databases">
        <title>Complete genome of Desulfosporosinus sp. OL.</title>
        <authorList>
            <person name="Mardanov A."/>
            <person name="Beletsky A."/>
            <person name="Panova A."/>
            <person name="Karnachuk O."/>
            <person name="Ravin N."/>
        </authorList>
    </citation>
    <scope>NUCLEOTIDE SEQUENCE [LARGE SCALE GENOMIC DNA]</scope>
    <source>
        <strain evidence="3 4">OL</strain>
    </source>
</reference>